<evidence type="ECO:0000256" key="3">
    <source>
        <dbReference type="ARBA" id="ARBA00022801"/>
    </source>
</evidence>
<evidence type="ECO:0000256" key="5">
    <source>
        <dbReference type="PIRNR" id="PIRNR038994"/>
    </source>
</evidence>
<dbReference type="Gene3D" id="2.30.40.10">
    <property type="entry name" value="Urease, subunit C, domain 1"/>
    <property type="match status" value="1"/>
</dbReference>
<dbReference type="PIRSF" id="PIRSF038994">
    <property type="entry name" value="NagA"/>
    <property type="match status" value="1"/>
</dbReference>
<gene>
    <name evidence="7" type="primary">nagA</name>
    <name evidence="7" type="ORF">GCM10023333_02090</name>
</gene>
<evidence type="ECO:0000256" key="1">
    <source>
        <dbReference type="ARBA" id="ARBA00010716"/>
    </source>
</evidence>
<sequence>MAQFYQVDRLFDGERFIEPAWLSVADGAIVALGHGDAPAPATPLHGTLVPGFIDVQVNGGGGVLFNAEPTLAGLGQIIQAHARYGSTGLMPTLITDELAVIRRAADAVAAGRRQGLPGLLGVHFEGPHLSVAKKGVHSPEFIRPISDEEMAQYCRQDLGVVMVTVAPERMSLQQIAQLVEAGVRVCLGHSNADAQTVNAALRAGASGFTHLFNAMSPFTSREPGMVGAALLDETAWCGLIVDGHHVHRDSLRLALKIRPADKMLLVTDAMPPVGAAGSEFELMGRAITRQGDKLTAPSGELAGSVLDMASAVRNSLAWLGLEQAQVLKMAGRYPAEFLGLAPHYGRLQSGSVADMVLLDGALQVQQTWIGGQPQQ</sequence>
<feature type="domain" description="Amidohydrolase-related" evidence="6">
    <location>
        <begin position="47"/>
        <end position="372"/>
    </location>
</feature>
<keyword evidence="8" id="KW-1185">Reference proteome</keyword>
<keyword evidence="3 5" id="KW-0378">Hydrolase</keyword>
<evidence type="ECO:0000256" key="4">
    <source>
        <dbReference type="ARBA" id="ARBA00023277"/>
    </source>
</evidence>
<keyword evidence="4 5" id="KW-0119">Carbohydrate metabolism</keyword>
<dbReference type="SUPFAM" id="SSF51338">
    <property type="entry name" value="Composite domain of metallo-dependent hydrolases"/>
    <property type="match status" value="1"/>
</dbReference>
<keyword evidence="2" id="KW-0479">Metal-binding</keyword>
<dbReference type="SUPFAM" id="SSF51556">
    <property type="entry name" value="Metallo-dependent hydrolases"/>
    <property type="match status" value="1"/>
</dbReference>
<evidence type="ECO:0000256" key="2">
    <source>
        <dbReference type="ARBA" id="ARBA00022723"/>
    </source>
</evidence>
<organism evidence="7 8">
    <name type="scientific">Ferrimonas pelagia</name>
    <dbReference type="NCBI Taxonomy" id="1177826"/>
    <lineage>
        <taxon>Bacteria</taxon>
        <taxon>Pseudomonadati</taxon>
        <taxon>Pseudomonadota</taxon>
        <taxon>Gammaproteobacteria</taxon>
        <taxon>Alteromonadales</taxon>
        <taxon>Ferrimonadaceae</taxon>
        <taxon>Ferrimonas</taxon>
    </lineage>
</organism>
<comment type="similarity">
    <text evidence="1 5">Belongs to the metallo-dependent hydrolases superfamily. NagA family.</text>
</comment>
<dbReference type="Gene3D" id="3.20.20.140">
    <property type="entry name" value="Metal-dependent hydrolases"/>
    <property type="match status" value="1"/>
</dbReference>
<dbReference type="CDD" id="cd00854">
    <property type="entry name" value="NagA"/>
    <property type="match status" value="1"/>
</dbReference>
<comment type="catalytic activity">
    <reaction evidence="5">
        <text>N-acetyl-D-glucosamine 6-phosphate + H2O = D-glucosamine 6-phosphate + acetate</text>
        <dbReference type="Rhea" id="RHEA:22936"/>
        <dbReference type="ChEBI" id="CHEBI:15377"/>
        <dbReference type="ChEBI" id="CHEBI:30089"/>
        <dbReference type="ChEBI" id="CHEBI:57513"/>
        <dbReference type="ChEBI" id="CHEBI:58725"/>
        <dbReference type="EC" id="3.5.1.25"/>
    </reaction>
</comment>
<dbReference type="EMBL" id="BAABJZ010000003">
    <property type="protein sequence ID" value="GAA4872851.1"/>
    <property type="molecule type" value="Genomic_DNA"/>
</dbReference>
<name>A0ABP9E9B9_9GAMM</name>
<evidence type="ECO:0000313" key="7">
    <source>
        <dbReference type="EMBL" id="GAA4872851.1"/>
    </source>
</evidence>
<dbReference type="InterPro" id="IPR011059">
    <property type="entry name" value="Metal-dep_hydrolase_composite"/>
</dbReference>
<dbReference type="PANTHER" id="PTHR11113">
    <property type="entry name" value="N-ACETYLGLUCOSAMINE-6-PHOSPHATE DEACETYLASE"/>
    <property type="match status" value="1"/>
</dbReference>
<dbReference type="RefSeq" id="WP_345332401.1">
    <property type="nucleotide sequence ID" value="NZ_BAABJZ010000003.1"/>
</dbReference>
<proteinExistence type="inferred from homology"/>
<reference evidence="8" key="1">
    <citation type="journal article" date="2019" name="Int. J. Syst. Evol. Microbiol.">
        <title>The Global Catalogue of Microorganisms (GCM) 10K type strain sequencing project: providing services to taxonomists for standard genome sequencing and annotation.</title>
        <authorList>
            <consortium name="The Broad Institute Genomics Platform"/>
            <consortium name="The Broad Institute Genome Sequencing Center for Infectious Disease"/>
            <person name="Wu L."/>
            <person name="Ma J."/>
        </authorList>
    </citation>
    <scope>NUCLEOTIDE SEQUENCE [LARGE SCALE GENOMIC DNA]</scope>
    <source>
        <strain evidence="8">JCM 18401</strain>
    </source>
</reference>
<dbReference type="InterPro" id="IPR003764">
    <property type="entry name" value="GlcNAc_6-P_deAcase"/>
</dbReference>
<dbReference type="PANTHER" id="PTHR11113:SF14">
    <property type="entry name" value="N-ACETYLGLUCOSAMINE-6-PHOSPHATE DEACETYLASE"/>
    <property type="match status" value="1"/>
</dbReference>
<evidence type="ECO:0000313" key="8">
    <source>
        <dbReference type="Proteomes" id="UP001499988"/>
    </source>
</evidence>
<comment type="caution">
    <text evidence="7">The sequence shown here is derived from an EMBL/GenBank/DDBJ whole genome shotgun (WGS) entry which is preliminary data.</text>
</comment>
<dbReference type="Proteomes" id="UP001499988">
    <property type="component" value="Unassembled WGS sequence"/>
</dbReference>
<evidence type="ECO:0000259" key="6">
    <source>
        <dbReference type="Pfam" id="PF01979"/>
    </source>
</evidence>
<dbReference type="NCBIfam" id="TIGR00221">
    <property type="entry name" value="nagA"/>
    <property type="match status" value="1"/>
</dbReference>
<dbReference type="InterPro" id="IPR006680">
    <property type="entry name" value="Amidohydro-rel"/>
</dbReference>
<protein>
    <recommendedName>
        <fullName evidence="5">N-acetylgalactosamine-6-phosphate deacetylase</fullName>
        <ecNumber evidence="5">3.5.1.25</ecNumber>
    </recommendedName>
    <alternativeName>
        <fullName evidence="5">N-acetylglucosamine-6-phosphate deacetylase</fullName>
    </alternativeName>
</protein>
<dbReference type="InterPro" id="IPR032466">
    <property type="entry name" value="Metal_Hydrolase"/>
</dbReference>
<dbReference type="EC" id="3.5.1.25" evidence="5"/>
<dbReference type="Pfam" id="PF01979">
    <property type="entry name" value="Amidohydro_1"/>
    <property type="match status" value="1"/>
</dbReference>
<accession>A0ABP9E9B9</accession>